<gene>
    <name evidence="1" type="ORF">C7378_0478</name>
</gene>
<organism evidence="1 2">
    <name type="scientific">Acidipila rosea</name>
    <dbReference type="NCBI Taxonomy" id="768535"/>
    <lineage>
        <taxon>Bacteria</taxon>
        <taxon>Pseudomonadati</taxon>
        <taxon>Acidobacteriota</taxon>
        <taxon>Terriglobia</taxon>
        <taxon>Terriglobales</taxon>
        <taxon>Acidobacteriaceae</taxon>
        <taxon>Acidipila</taxon>
    </lineage>
</organism>
<proteinExistence type="predicted"/>
<evidence type="ECO:0000313" key="1">
    <source>
        <dbReference type="EMBL" id="TCK75495.1"/>
    </source>
</evidence>
<dbReference type="RefSeq" id="WP_131991301.1">
    <property type="nucleotide sequence ID" value="NZ_SMGK01000001.1"/>
</dbReference>
<dbReference type="AlphaFoldDB" id="A0A4R1LAX8"/>
<reference evidence="1 2" key="1">
    <citation type="submission" date="2019-03" db="EMBL/GenBank/DDBJ databases">
        <title>Genomic Encyclopedia of Type Strains, Phase IV (KMG-IV): sequencing the most valuable type-strain genomes for metagenomic binning, comparative biology and taxonomic classification.</title>
        <authorList>
            <person name="Goeker M."/>
        </authorList>
    </citation>
    <scope>NUCLEOTIDE SEQUENCE [LARGE SCALE GENOMIC DNA]</scope>
    <source>
        <strain evidence="1 2">DSM 103428</strain>
    </source>
</reference>
<evidence type="ECO:0000313" key="2">
    <source>
        <dbReference type="Proteomes" id="UP000295210"/>
    </source>
</evidence>
<accession>A0A4R1LAX8</accession>
<dbReference type="EMBL" id="SMGK01000001">
    <property type="protein sequence ID" value="TCK75495.1"/>
    <property type="molecule type" value="Genomic_DNA"/>
</dbReference>
<keyword evidence="2" id="KW-1185">Reference proteome</keyword>
<comment type="caution">
    <text evidence="1">The sequence shown here is derived from an EMBL/GenBank/DDBJ whole genome shotgun (WGS) entry which is preliminary data.</text>
</comment>
<name>A0A4R1LAX8_9BACT</name>
<sequence>MTAGGLSAEEVLNNCIASFVRNDVENLARLVAEAELALPPGTPKDRDRCYSKAQLLEALLRETDRNLKLFLSNQTATSLYRRSAHANLNGRSI</sequence>
<dbReference type="Proteomes" id="UP000295210">
    <property type="component" value="Unassembled WGS sequence"/>
</dbReference>
<protein>
    <submittedName>
        <fullName evidence="1">Uncharacterized protein</fullName>
    </submittedName>
</protein>